<feature type="transmembrane region" description="Helical" evidence="7">
    <location>
        <begin position="95"/>
        <end position="118"/>
    </location>
</feature>
<comment type="similarity">
    <text evidence="2">Belongs to the EamA transporter family.</text>
</comment>
<feature type="domain" description="EamA" evidence="8">
    <location>
        <begin position="157"/>
        <end position="284"/>
    </location>
</feature>
<feature type="transmembrane region" description="Helical" evidence="7">
    <location>
        <begin position="71"/>
        <end position="89"/>
    </location>
</feature>
<keyword evidence="5 7" id="KW-0472">Membrane</keyword>
<dbReference type="RefSeq" id="WP_015801276.1">
    <property type="nucleotide sequence ID" value="NC_013093.1"/>
</dbReference>
<feature type="domain" description="EamA" evidence="8">
    <location>
        <begin position="11"/>
        <end position="141"/>
    </location>
</feature>
<reference evidence="9 10" key="1">
    <citation type="journal article" date="2009" name="Stand. Genomic Sci.">
        <title>Complete genome sequence of Actinosynnema mirum type strain (101).</title>
        <authorList>
            <person name="Land M."/>
            <person name="Lapidus A."/>
            <person name="Mayilraj S."/>
            <person name="Chen F."/>
            <person name="Copeland A."/>
            <person name="Del Rio T.G."/>
            <person name="Nolan M."/>
            <person name="Lucas S."/>
            <person name="Tice H."/>
            <person name="Cheng J.F."/>
            <person name="Chertkov O."/>
            <person name="Bruce D."/>
            <person name="Goodwin L."/>
            <person name="Pitluck S."/>
            <person name="Rohde M."/>
            <person name="Goker M."/>
            <person name="Pati A."/>
            <person name="Ivanova N."/>
            <person name="Mavromatis K."/>
            <person name="Chen A."/>
            <person name="Palaniappan K."/>
            <person name="Hauser L."/>
            <person name="Chang Y.J."/>
            <person name="Jeffries C.C."/>
            <person name="Brettin T."/>
            <person name="Detter J.C."/>
            <person name="Han C."/>
            <person name="Chain P."/>
            <person name="Tindall B.J."/>
            <person name="Bristow J."/>
            <person name="Eisen J.A."/>
            <person name="Markowitz V."/>
            <person name="Hugenholtz P."/>
            <person name="Kyrpides N.C."/>
            <person name="Klenk H.P."/>
        </authorList>
    </citation>
    <scope>NUCLEOTIDE SEQUENCE [LARGE SCALE GENOMIC DNA]</scope>
    <source>
        <strain evidence="10">ATCC 29888 / DSM 43827 / JCM 3225 / NBRC 14064 / NCIMB 13271 / NRRL B-12336 / IMRU 3971 / 101</strain>
    </source>
</reference>
<feature type="transmembrane region" description="Helical" evidence="7">
    <location>
        <begin position="38"/>
        <end position="55"/>
    </location>
</feature>
<feature type="region of interest" description="Disordered" evidence="6">
    <location>
        <begin position="291"/>
        <end position="321"/>
    </location>
</feature>
<dbReference type="SUPFAM" id="SSF103481">
    <property type="entry name" value="Multidrug resistance efflux transporter EmrE"/>
    <property type="match status" value="2"/>
</dbReference>
<feature type="transmembrane region" description="Helical" evidence="7">
    <location>
        <begin position="155"/>
        <end position="175"/>
    </location>
</feature>
<evidence type="ECO:0000313" key="9">
    <source>
        <dbReference type="EMBL" id="ACU36387.1"/>
    </source>
</evidence>
<evidence type="ECO:0000256" key="7">
    <source>
        <dbReference type="SAM" id="Phobius"/>
    </source>
</evidence>
<dbReference type="InterPro" id="IPR000620">
    <property type="entry name" value="EamA_dom"/>
</dbReference>
<dbReference type="AlphaFoldDB" id="C6WL34"/>
<dbReference type="EMBL" id="CP001630">
    <property type="protein sequence ID" value="ACU36387.1"/>
    <property type="molecule type" value="Genomic_DNA"/>
</dbReference>
<dbReference type="HOGENOM" id="CLU_033863_0_1_11"/>
<feature type="transmembrane region" description="Helical" evidence="7">
    <location>
        <begin position="214"/>
        <end position="233"/>
    </location>
</feature>
<feature type="transmembrane region" description="Helical" evidence="7">
    <location>
        <begin position="127"/>
        <end position="149"/>
    </location>
</feature>
<name>C6WL34_ACTMD</name>
<dbReference type="PANTHER" id="PTHR32322">
    <property type="entry name" value="INNER MEMBRANE TRANSPORTER"/>
    <property type="match status" value="1"/>
</dbReference>
<feature type="transmembrane region" description="Helical" evidence="7">
    <location>
        <begin position="12"/>
        <end position="32"/>
    </location>
</feature>
<evidence type="ECO:0000256" key="2">
    <source>
        <dbReference type="ARBA" id="ARBA00007362"/>
    </source>
</evidence>
<gene>
    <name evidence="9" type="ordered locus">Amir_2447</name>
</gene>
<keyword evidence="3 7" id="KW-0812">Transmembrane</keyword>
<dbReference type="Proteomes" id="UP000002213">
    <property type="component" value="Chromosome"/>
</dbReference>
<dbReference type="InterPro" id="IPR037185">
    <property type="entry name" value="EmrE-like"/>
</dbReference>
<evidence type="ECO:0000313" key="10">
    <source>
        <dbReference type="Proteomes" id="UP000002213"/>
    </source>
</evidence>
<sequence>MTRLTTVDPRLTAVLGGLCISLASVFIHFSNTSAPTSAFWRCLIAFPVLLALYARERRTERRACLVQRRPTLVPLLAGAALGVDFVLWAEGIRMVGAGISTVLLSVQVVIVPTAAYLLHGERTSRRFVATVPVLLLGVVLAGGLAGTPVSGADPLGGALASLGAGTAYAFYLLLVRRGGGGVRALLLATVSAGAVAAVFGVVTGKLDLTPGWASLGWLAALALIGQIVGWLLISAALPRMPSSTGAALMLVQPVGSVVLGIALMGERPNAIQLVGCAAVLLAVYAGTRAPRATPEPAAPEPAASEPATPEPATPANLAARS</sequence>
<feature type="transmembrane region" description="Helical" evidence="7">
    <location>
        <begin position="245"/>
        <end position="264"/>
    </location>
</feature>
<dbReference type="KEGG" id="ami:Amir_2447"/>
<dbReference type="InterPro" id="IPR050638">
    <property type="entry name" value="AA-Vitamin_Transporters"/>
</dbReference>
<dbReference type="Pfam" id="PF00892">
    <property type="entry name" value="EamA"/>
    <property type="match status" value="2"/>
</dbReference>
<dbReference type="PANTHER" id="PTHR32322:SF9">
    <property type="entry name" value="AMINO-ACID METABOLITE EFFLUX PUMP-RELATED"/>
    <property type="match status" value="1"/>
</dbReference>
<dbReference type="Gene3D" id="1.10.3730.20">
    <property type="match status" value="1"/>
</dbReference>
<comment type="subcellular location">
    <subcellularLocation>
        <location evidence="1">Membrane</location>
        <topology evidence="1">Multi-pass membrane protein</topology>
    </subcellularLocation>
</comment>
<dbReference type="GO" id="GO:0016020">
    <property type="term" value="C:membrane"/>
    <property type="evidence" value="ECO:0007669"/>
    <property type="project" value="UniProtKB-SubCell"/>
</dbReference>
<evidence type="ECO:0000256" key="3">
    <source>
        <dbReference type="ARBA" id="ARBA00022692"/>
    </source>
</evidence>
<feature type="transmembrane region" description="Helical" evidence="7">
    <location>
        <begin position="270"/>
        <end position="287"/>
    </location>
</feature>
<feature type="transmembrane region" description="Helical" evidence="7">
    <location>
        <begin position="182"/>
        <end position="202"/>
    </location>
</feature>
<evidence type="ECO:0000256" key="1">
    <source>
        <dbReference type="ARBA" id="ARBA00004141"/>
    </source>
</evidence>
<accession>C6WL34</accession>
<evidence type="ECO:0000256" key="4">
    <source>
        <dbReference type="ARBA" id="ARBA00022989"/>
    </source>
</evidence>
<dbReference type="eggNOG" id="COG0697">
    <property type="taxonomic scope" value="Bacteria"/>
</dbReference>
<evidence type="ECO:0000259" key="8">
    <source>
        <dbReference type="Pfam" id="PF00892"/>
    </source>
</evidence>
<dbReference type="STRING" id="446462.Amir_2447"/>
<evidence type="ECO:0000256" key="5">
    <source>
        <dbReference type="ARBA" id="ARBA00023136"/>
    </source>
</evidence>
<feature type="compositionally biased region" description="Low complexity" evidence="6">
    <location>
        <begin position="291"/>
        <end position="307"/>
    </location>
</feature>
<evidence type="ECO:0000256" key="6">
    <source>
        <dbReference type="SAM" id="MobiDB-lite"/>
    </source>
</evidence>
<keyword evidence="10" id="KW-1185">Reference proteome</keyword>
<organism evidence="9 10">
    <name type="scientific">Actinosynnema mirum (strain ATCC 29888 / DSM 43827 / JCM 3225 / NBRC 14064 / NCIMB 13271 / NRRL B-12336 / IMRU 3971 / 101)</name>
    <dbReference type="NCBI Taxonomy" id="446462"/>
    <lineage>
        <taxon>Bacteria</taxon>
        <taxon>Bacillati</taxon>
        <taxon>Actinomycetota</taxon>
        <taxon>Actinomycetes</taxon>
        <taxon>Pseudonocardiales</taxon>
        <taxon>Pseudonocardiaceae</taxon>
        <taxon>Actinosynnema</taxon>
    </lineage>
</organism>
<proteinExistence type="inferred from homology"/>
<keyword evidence="4 7" id="KW-1133">Transmembrane helix</keyword>
<protein>
    <recommendedName>
        <fullName evidence="8">EamA domain-containing protein</fullName>
    </recommendedName>
</protein>